<dbReference type="InterPro" id="IPR040442">
    <property type="entry name" value="Pyrv_kinase-like_dom_sf"/>
</dbReference>
<keyword evidence="4" id="KW-0460">Magnesium</keyword>
<sequence length="274" mass="29002">MIRSLLYVPASSERFIAKAHERGADAIILDLEDAVVAADKADARARLAEAVPAVGRNGAKVFVRINADPALMLEDAEAACRAGAFGLYVPKVEDPETLRELAARLHPLEVSLRRDELTFVPLIESPAAVLEARGIARAARVLALSVGGEDLAFLLGAQPVPEVLKFPKLMVHYAAKAEGRLSFGLLPSTADYADTEALAEAAREARMHGFDGASCVHPSVVAVLNAAFAPSAAELDWARRVVEAAARDEGAFVVDGRMVDAPVIARARGILGNP</sequence>
<gene>
    <name evidence="6" type="ORF">GCM10007913_13750</name>
</gene>
<protein>
    <submittedName>
        <fullName evidence="6">CoA ester lyase</fullName>
    </submittedName>
</protein>
<evidence type="ECO:0000256" key="3">
    <source>
        <dbReference type="ARBA" id="ARBA00022723"/>
    </source>
</evidence>
<evidence type="ECO:0000313" key="7">
    <source>
        <dbReference type="Proteomes" id="UP001161406"/>
    </source>
</evidence>
<evidence type="ECO:0000313" key="6">
    <source>
        <dbReference type="EMBL" id="GLQ09443.1"/>
    </source>
</evidence>
<comment type="similarity">
    <text evidence="2">Belongs to the HpcH/HpaI aldolase family.</text>
</comment>
<evidence type="ECO:0000259" key="5">
    <source>
        <dbReference type="Pfam" id="PF03328"/>
    </source>
</evidence>
<dbReference type="PANTHER" id="PTHR32308">
    <property type="entry name" value="LYASE BETA SUBUNIT, PUTATIVE (AFU_ORTHOLOGUE AFUA_4G13030)-RELATED"/>
    <property type="match status" value="1"/>
</dbReference>
<dbReference type="Pfam" id="PF03328">
    <property type="entry name" value="HpcH_HpaI"/>
    <property type="match status" value="1"/>
</dbReference>
<keyword evidence="7" id="KW-1185">Reference proteome</keyword>
<name>A0ABQ5UBV1_9HYPH</name>
<dbReference type="InterPro" id="IPR015813">
    <property type="entry name" value="Pyrv/PenolPyrv_kinase-like_dom"/>
</dbReference>
<dbReference type="RefSeq" id="WP_284389233.1">
    <property type="nucleotide sequence ID" value="NZ_BSNG01000001.1"/>
</dbReference>
<keyword evidence="6" id="KW-0456">Lyase</keyword>
<reference evidence="6" key="2">
    <citation type="submission" date="2023-01" db="EMBL/GenBank/DDBJ databases">
        <title>Draft genome sequence of Devosia yakushimensis strain NBRC 103855.</title>
        <authorList>
            <person name="Sun Q."/>
            <person name="Mori K."/>
        </authorList>
    </citation>
    <scope>NUCLEOTIDE SEQUENCE</scope>
    <source>
        <strain evidence="6">NBRC 103855</strain>
    </source>
</reference>
<evidence type="ECO:0000256" key="1">
    <source>
        <dbReference type="ARBA" id="ARBA00001946"/>
    </source>
</evidence>
<feature type="domain" description="HpcH/HpaI aldolase/citrate lyase" evidence="5">
    <location>
        <begin position="3"/>
        <end position="218"/>
    </location>
</feature>
<organism evidence="6 7">
    <name type="scientific">Devosia yakushimensis</name>
    <dbReference type="NCBI Taxonomy" id="470028"/>
    <lineage>
        <taxon>Bacteria</taxon>
        <taxon>Pseudomonadati</taxon>
        <taxon>Pseudomonadota</taxon>
        <taxon>Alphaproteobacteria</taxon>
        <taxon>Hyphomicrobiales</taxon>
        <taxon>Devosiaceae</taxon>
        <taxon>Devosia</taxon>
    </lineage>
</organism>
<accession>A0ABQ5UBV1</accession>
<dbReference type="PANTHER" id="PTHR32308:SF10">
    <property type="entry name" value="CITRATE LYASE SUBUNIT BETA"/>
    <property type="match status" value="1"/>
</dbReference>
<dbReference type="Gene3D" id="3.20.20.60">
    <property type="entry name" value="Phosphoenolpyruvate-binding domains"/>
    <property type="match status" value="1"/>
</dbReference>
<dbReference type="InterPro" id="IPR005000">
    <property type="entry name" value="Aldolase/citrate-lyase_domain"/>
</dbReference>
<keyword evidence="3" id="KW-0479">Metal-binding</keyword>
<dbReference type="PIRSF" id="PIRSF015582">
    <property type="entry name" value="Cit_lyase_B"/>
    <property type="match status" value="1"/>
</dbReference>
<reference evidence="6" key="1">
    <citation type="journal article" date="2014" name="Int. J. Syst. Evol. Microbiol.">
        <title>Complete genome of a new Firmicutes species belonging to the dominant human colonic microbiota ('Ruminococcus bicirculans') reveals two chromosomes and a selective capacity to utilize plant glucans.</title>
        <authorList>
            <consortium name="NISC Comparative Sequencing Program"/>
            <person name="Wegmann U."/>
            <person name="Louis P."/>
            <person name="Goesmann A."/>
            <person name="Henrissat B."/>
            <person name="Duncan S.H."/>
            <person name="Flint H.J."/>
        </authorList>
    </citation>
    <scope>NUCLEOTIDE SEQUENCE</scope>
    <source>
        <strain evidence="6">NBRC 103855</strain>
    </source>
</reference>
<dbReference type="EMBL" id="BSNG01000001">
    <property type="protein sequence ID" value="GLQ09443.1"/>
    <property type="molecule type" value="Genomic_DNA"/>
</dbReference>
<comment type="cofactor">
    <cofactor evidence="1">
        <name>Mg(2+)</name>
        <dbReference type="ChEBI" id="CHEBI:18420"/>
    </cofactor>
</comment>
<evidence type="ECO:0000256" key="2">
    <source>
        <dbReference type="ARBA" id="ARBA00005568"/>
    </source>
</evidence>
<dbReference type="SUPFAM" id="SSF51621">
    <property type="entry name" value="Phosphoenolpyruvate/pyruvate domain"/>
    <property type="match status" value="1"/>
</dbReference>
<comment type="caution">
    <text evidence="6">The sequence shown here is derived from an EMBL/GenBank/DDBJ whole genome shotgun (WGS) entry which is preliminary data.</text>
</comment>
<dbReference type="GO" id="GO:0016829">
    <property type="term" value="F:lyase activity"/>
    <property type="evidence" value="ECO:0007669"/>
    <property type="project" value="UniProtKB-KW"/>
</dbReference>
<dbReference type="Proteomes" id="UP001161406">
    <property type="component" value="Unassembled WGS sequence"/>
</dbReference>
<proteinExistence type="inferred from homology"/>
<dbReference type="InterPro" id="IPR011206">
    <property type="entry name" value="Citrate_lyase_beta/mcl1/mcl2"/>
</dbReference>
<evidence type="ECO:0000256" key="4">
    <source>
        <dbReference type="ARBA" id="ARBA00022842"/>
    </source>
</evidence>